<name>A0A8K0MNG0_9ROSA</name>
<comment type="caution">
    <text evidence="1">The sequence shown here is derived from an EMBL/GenBank/DDBJ whole genome shotgun (WGS) entry which is preliminary data.</text>
</comment>
<dbReference type="OrthoDB" id="2017354at2759"/>
<reference evidence="1" key="1">
    <citation type="submission" date="2020-03" db="EMBL/GenBank/DDBJ databases">
        <title>A high-quality chromosome-level genome assembly of a woody plant with both climbing and erect habits, Rhamnella rubrinervis.</title>
        <authorList>
            <person name="Lu Z."/>
            <person name="Yang Y."/>
            <person name="Zhu X."/>
            <person name="Sun Y."/>
        </authorList>
    </citation>
    <scope>NUCLEOTIDE SEQUENCE</scope>
    <source>
        <strain evidence="1">BYM</strain>
        <tissue evidence="1">Leaf</tissue>
    </source>
</reference>
<sequence length="212" mass="23810">MARVLYLSPPTLTLSHSSWARPGLTRSLLSKTTRRHNATPTWSSLQLKLKCHGRFYCLFSDNRREEEARKALEGALGGKKNEFEKWNKEIKRREDVGGGSDGGGGGWFGWGGRFGWSNGDHFWQEAQQASLAVLGIIIMYLIVAKGEVMLAVVFNPLLYCLRGTRTGFTFITSKILRKTSPGSFNDFDITSNKEGYTRVSAKERVLRKWGGD</sequence>
<dbReference type="PANTHER" id="PTHR36393">
    <property type="entry name" value="SULFATE ADENYLYLTRANSFERASE SUBUNIT"/>
    <property type="match status" value="1"/>
</dbReference>
<dbReference type="PANTHER" id="PTHR36393:SF1">
    <property type="entry name" value="SULFATE ADENYLYLTRANSFERASE SUBUNIT"/>
    <property type="match status" value="1"/>
</dbReference>
<evidence type="ECO:0000313" key="1">
    <source>
        <dbReference type="EMBL" id="KAF3451820.1"/>
    </source>
</evidence>
<evidence type="ECO:0000313" key="2">
    <source>
        <dbReference type="Proteomes" id="UP000796880"/>
    </source>
</evidence>
<proteinExistence type="predicted"/>
<dbReference type="AlphaFoldDB" id="A0A8K0MNG0"/>
<organism evidence="1 2">
    <name type="scientific">Rhamnella rubrinervis</name>
    <dbReference type="NCBI Taxonomy" id="2594499"/>
    <lineage>
        <taxon>Eukaryota</taxon>
        <taxon>Viridiplantae</taxon>
        <taxon>Streptophyta</taxon>
        <taxon>Embryophyta</taxon>
        <taxon>Tracheophyta</taxon>
        <taxon>Spermatophyta</taxon>
        <taxon>Magnoliopsida</taxon>
        <taxon>eudicotyledons</taxon>
        <taxon>Gunneridae</taxon>
        <taxon>Pentapetalae</taxon>
        <taxon>rosids</taxon>
        <taxon>fabids</taxon>
        <taxon>Rosales</taxon>
        <taxon>Rhamnaceae</taxon>
        <taxon>rhamnoid group</taxon>
        <taxon>Rhamneae</taxon>
        <taxon>Rhamnella</taxon>
    </lineage>
</organism>
<protein>
    <submittedName>
        <fullName evidence="1">Uncharacterized protein</fullName>
    </submittedName>
</protein>
<dbReference type="EMBL" id="VOIH02000003">
    <property type="protein sequence ID" value="KAF3451820.1"/>
    <property type="molecule type" value="Genomic_DNA"/>
</dbReference>
<accession>A0A8K0MNG0</accession>
<gene>
    <name evidence="1" type="ORF">FNV43_RR07916</name>
</gene>
<keyword evidence="2" id="KW-1185">Reference proteome</keyword>
<dbReference type="Proteomes" id="UP000796880">
    <property type="component" value="Unassembled WGS sequence"/>
</dbReference>